<dbReference type="OrthoDB" id="3536684at2759"/>
<reference evidence="2 3" key="1">
    <citation type="submission" date="2016-03" db="EMBL/GenBank/DDBJ databases">
        <authorList>
            <person name="Ploux O."/>
        </authorList>
    </citation>
    <scope>NUCLEOTIDE SEQUENCE [LARGE SCALE GENOMIC DNA]</scope>
    <source>
        <strain evidence="2 3">UAMH 11012</strain>
    </source>
</reference>
<accession>A0A1L7X5J1</accession>
<feature type="region of interest" description="Disordered" evidence="1">
    <location>
        <begin position="127"/>
        <end position="147"/>
    </location>
</feature>
<organism evidence="2 3">
    <name type="scientific">Phialocephala subalpina</name>
    <dbReference type="NCBI Taxonomy" id="576137"/>
    <lineage>
        <taxon>Eukaryota</taxon>
        <taxon>Fungi</taxon>
        <taxon>Dikarya</taxon>
        <taxon>Ascomycota</taxon>
        <taxon>Pezizomycotina</taxon>
        <taxon>Leotiomycetes</taxon>
        <taxon>Helotiales</taxon>
        <taxon>Mollisiaceae</taxon>
        <taxon>Phialocephala</taxon>
        <taxon>Phialocephala fortinii species complex</taxon>
    </lineage>
</organism>
<evidence type="ECO:0000256" key="1">
    <source>
        <dbReference type="SAM" id="MobiDB-lite"/>
    </source>
</evidence>
<name>A0A1L7X5J1_9HELO</name>
<dbReference type="EMBL" id="FJOG01000015">
    <property type="protein sequence ID" value="CZR60283.1"/>
    <property type="molecule type" value="Genomic_DNA"/>
</dbReference>
<gene>
    <name evidence="2" type="ORF">PAC_10179</name>
</gene>
<dbReference type="AlphaFoldDB" id="A0A1L7X5J1"/>
<proteinExistence type="predicted"/>
<protein>
    <submittedName>
        <fullName evidence="2">Uncharacterized protein</fullName>
    </submittedName>
</protein>
<sequence>MPSNIMSLNLPGFTNFKRTYPPDRESETITAVQLWQLLHGHQIAIRTIIPNAPPEFQRALAERKTFADLWGTEDIELFGNSSNQHSLVKGEPASPSTNSSVLGQHTAELYFPPPQSPLTSDLQQIHTSQVKQLPPEKDQETPTPNPVPKFVIKTTMKSPYPSAFTQSPSGDFDSAPVSGAEFYSAGVPYEPVAPRELDLLCRLD</sequence>
<dbReference type="Proteomes" id="UP000184330">
    <property type="component" value="Unassembled WGS sequence"/>
</dbReference>
<evidence type="ECO:0000313" key="3">
    <source>
        <dbReference type="Proteomes" id="UP000184330"/>
    </source>
</evidence>
<evidence type="ECO:0000313" key="2">
    <source>
        <dbReference type="EMBL" id="CZR60283.1"/>
    </source>
</evidence>
<keyword evidence="3" id="KW-1185">Reference proteome</keyword>